<dbReference type="InterPro" id="IPR012349">
    <property type="entry name" value="Split_barrel_FMN-bd"/>
</dbReference>
<gene>
    <name evidence="3" type="ORF">ACJMK2_034739</name>
</gene>
<evidence type="ECO:0000256" key="1">
    <source>
        <dbReference type="ARBA" id="ARBA00023002"/>
    </source>
</evidence>
<sequence length="348" mass="40206">MAGTSYQILRLFNIPAFKENQVFRRKLSQRVKDAFQTAASSKSQEVETVYKSIMKIVPQPVVVVTTGYYDEDRKVWNKRGMTCTSFTNVSFQPPIVSMCLKIPSRMNDLLSRTQHFAVHVLANHQASFGMTFAQHPSHDVCPFESIPHIEGKQGVPVILGSCAVLQCKAHSMHTVGDHNVWYGFIEEAEMSYTVKNPLLYYTRSFRSVGDEIFLQAFEDATLPFEDWTHKSHLRMAWNYIHELGLEGAEPRIKSGIKKYNQLNKDKVQQEYHETITMFYIMIVSDAINKMPQKDHAFEDFLHHNGHLLDKSLMFQYYTQDRIFTEEAKHSFIPPDKKELPGLPFLSSR</sequence>
<dbReference type="PANTHER" id="PTHR30466:SF1">
    <property type="entry name" value="FMN REDUCTASE (NADH) RUTF"/>
    <property type="match status" value="1"/>
</dbReference>
<dbReference type="SUPFAM" id="SSF50475">
    <property type="entry name" value="FMN-binding split barrel"/>
    <property type="match status" value="1"/>
</dbReference>
<comment type="caution">
    <text evidence="3">The sequence shown here is derived from an EMBL/GenBank/DDBJ whole genome shotgun (WGS) entry which is preliminary data.</text>
</comment>
<dbReference type="AlphaFoldDB" id="A0ABD3WW39"/>
<evidence type="ECO:0000259" key="2">
    <source>
        <dbReference type="SMART" id="SM00903"/>
    </source>
</evidence>
<accession>A0ABD3WW39</accession>
<keyword evidence="1" id="KW-0560">Oxidoreductase</keyword>
<dbReference type="Gene3D" id="2.30.110.10">
    <property type="entry name" value="Electron Transport, Fmn-binding Protein, Chain A"/>
    <property type="match status" value="1"/>
</dbReference>
<dbReference type="InterPro" id="IPR050268">
    <property type="entry name" value="NADH-dep_flavin_reductase"/>
</dbReference>
<reference evidence="3 4" key="1">
    <citation type="submission" date="2024-11" db="EMBL/GenBank/DDBJ databases">
        <title>Chromosome-level genome assembly of the freshwater bivalve Anodonta woodiana.</title>
        <authorList>
            <person name="Chen X."/>
        </authorList>
    </citation>
    <scope>NUCLEOTIDE SEQUENCE [LARGE SCALE GENOMIC DNA]</scope>
    <source>
        <strain evidence="3">MN2024</strain>
        <tissue evidence="3">Gills</tissue>
    </source>
</reference>
<dbReference type="GO" id="GO:0016491">
    <property type="term" value="F:oxidoreductase activity"/>
    <property type="evidence" value="ECO:0007669"/>
    <property type="project" value="UniProtKB-KW"/>
</dbReference>
<organism evidence="3 4">
    <name type="scientific">Sinanodonta woodiana</name>
    <name type="common">Chinese pond mussel</name>
    <name type="synonym">Anodonta woodiana</name>
    <dbReference type="NCBI Taxonomy" id="1069815"/>
    <lineage>
        <taxon>Eukaryota</taxon>
        <taxon>Metazoa</taxon>
        <taxon>Spiralia</taxon>
        <taxon>Lophotrochozoa</taxon>
        <taxon>Mollusca</taxon>
        <taxon>Bivalvia</taxon>
        <taxon>Autobranchia</taxon>
        <taxon>Heteroconchia</taxon>
        <taxon>Palaeoheterodonta</taxon>
        <taxon>Unionida</taxon>
        <taxon>Unionoidea</taxon>
        <taxon>Unionidae</taxon>
        <taxon>Unioninae</taxon>
        <taxon>Sinanodonta</taxon>
    </lineage>
</organism>
<dbReference type="Proteomes" id="UP001634394">
    <property type="component" value="Unassembled WGS sequence"/>
</dbReference>
<dbReference type="EMBL" id="JBJQND010000005">
    <property type="protein sequence ID" value="KAL3876967.1"/>
    <property type="molecule type" value="Genomic_DNA"/>
</dbReference>
<name>A0ABD3WW39_SINWO</name>
<keyword evidence="4" id="KW-1185">Reference proteome</keyword>
<dbReference type="InterPro" id="IPR002563">
    <property type="entry name" value="Flavin_Rdtase-like_dom"/>
</dbReference>
<feature type="domain" description="Flavin reductase like" evidence="2">
    <location>
        <begin position="54"/>
        <end position="207"/>
    </location>
</feature>
<dbReference type="Pfam" id="PF01613">
    <property type="entry name" value="Flavin_Reduct"/>
    <property type="match status" value="1"/>
</dbReference>
<dbReference type="SMART" id="SM00903">
    <property type="entry name" value="Flavin_Reduct"/>
    <property type="match status" value="1"/>
</dbReference>
<evidence type="ECO:0000313" key="3">
    <source>
        <dbReference type="EMBL" id="KAL3876967.1"/>
    </source>
</evidence>
<evidence type="ECO:0000313" key="4">
    <source>
        <dbReference type="Proteomes" id="UP001634394"/>
    </source>
</evidence>
<dbReference type="PANTHER" id="PTHR30466">
    <property type="entry name" value="FLAVIN REDUCTASE"/>
    <property type="match status" value="1"/>
</dbReference>
<proteinExistence type="predicted"/>
<protein>
    <recommendedName>
        <fullName evidence="2">Flavin reductase like domain-containing protein</fullName>
    </recommendedName>
</protein>